<comment type="caution">
    <text evidence="3">The sequence shown here is derived from an EMBL/GenBank/DDBJ whole genome shotgun (WGS) entry which is preliminary data.</text>
</comment>
<keyword evidence="4" id="KW-1185">Reference proteome</keyword>
<reference evidence="4" key="1">
    <citation type="journal article" date="2019" name="Int. J. Syst. Evol. Microbiol.">
        <title>The Global Catalogue of Microorganisms (GCM) 10K type strain sequencing project: providing services to taxonomists for standard genome sequencing and annotation.</title>
        <authorList>
            <consortium name="The Broad Institute Genomics Platform"/>
            <consortium name="The Broad Institute Genome Sequencing Center for Infectious Disease"/>
            <person name="Wu L."/>
            <person name="Ma J."/>
        </authorList>
    </citation>
    <scope>NUCLEOTIDE SEQUENCE [LARGE SCALE GENOMIC DNA]</scope>
    <source>
        <strain evidence="4">JCM 17441</strain>
    </source>
</reference>
<sequence>MVDIADEHNGATRSTAASAPQLTLREYQRPAARTGNRPAIDGRGPAPVAVPTAESRSTTATRYLLAGSRVALGWIFLWAFIDKAFGLGYANTSANAWINGGSPTKGFLGSAEGPFSGLYHAIAGATGTDVLFMAALLAIGVALLLGIAMRLATAGGALLTVMMWTAVLPPANNPFMDEHLIYAAVLIVLALTGAGNTFGLGRRWAAIPLVRRAAWLK</sequence>
<feature type="transmembrane region" description="Helical" evidence="2">
    <location>
        <begin position="118"/>
        <end position="144"/>
    </location>
</feature>
<dbReference type="EMBL" id="BAABAT010000022">
    <property type="protein sequence ID" value="GAA4255733.1"/>
    <property type="molecule type" value="Genomic_DNA"/>
</dbReference>
<dbReference type="Proteomes" id="UP001500620">
    <property type="component" value="Unassembled WGS sequence"/>
</dbReference>
<feature type="transmembrane region" description="Helical" evidence="2">
    <location>
        <begin position="63"/>
        <end position="81"/>
    </location>
</feature>
<protein>
    <submittedName>
        <fullName evidence="3">DoxX family membrane protein</fullName>
    </submittedName>
</protein>
<evidence type="ECO:0000256" key="2">
    <source>
        <dbReference type="SAM" id="Phobius"/>
    </source>
</evidence>
<keyword evidence="2" id="KW-0472">Membrane</keyword>
<keyword evidence="2" id="KW-0812">Transmembrane</keyword>
<keyword evidence="2" id="KW-1133">Transmembrane helix</keyword>
<feature type="transmembrane region" description="Helical" evidence="2">
    <location>
        <begin position="151"/>
        <end position="168"/>
    </location>
</feature>
<evidence type="ECO:0000256" key="1">
    <source>
        <dbReference type="SAM" id="MobiDB-lite"/>
    </source>
</evidence>
<feature type="compositionally biased region" description="Basic and acidic residues" evidence="1">
    <location>
        <begin position="1"/>
        <end position="10"/>
    </location>
</feature>
<organism evidence="3 4">
    <name type="scientific">Dactylosporangium darangshiense</name>
    <dbReference type="NCBI Taxonomy" id="579108"/>
    <lineage>
        <taxon>Bacteria</taxon>
        <taxon>Bacillati</taxon>
        <taxon>Actinomycetota</taxon>
        <taxon>Actinomycetes</taxon>
        <taxon>Micromonosporales</taxon>
        <taxon>Micromonosporaceae</taxon>
        <taxon>Dactylosporangium</taxon>
    </lineage>
</organism>
<gene>
    <name evidence="3" type="ORF">GCM10022255_065710</name>
</gene>
<evidence type="ECO:0000313" key="3">
    <source>
        <dbReference type="EMBL" id="GAA4255733.1"/>
    </source>
</evidence>
<dbReference type="RefSeq" id="WP_345132740.1">
    <property type="nucleotide sequence ID" value="NZ_BAABAT010000022.1"/>
</dbReference>
<evidence type="ECO:0000313" key="4">
    <source>
        <dbReference type="Proteomes" id="UP001500620"/>
    </source>
</evidence>
<proteinExistence type="predicted"/>
<feature type="compositionally biased region" description="Polar residues" evidence="1">
    <location>
        <begin position="11"/>
        <end position="21"/>
    </location>
</feature>
<accession>A0ABP8DGZ0</accession>
<feature type="region of interest" description="Disordered" evidence="1">
    <location>
        <begin position="1"/>
        <end position="52"/>
    </location>
</feature>
<name>A0ABP8DGZ0_9ACTN</name>
<feature type="transmembrane region" description="Helical" evidence="2">
    <location>
        <begin position="180"/>
        <end position="201"/>
    </location>
</feature>